<dbReference type="GO" id="GO:0071013">
    <property type="term" value="C:catalytic step 2 spliceosome"/>
    <property type="evidence" value="ECO:0007669"/>
    <property type="project" value="TreeGrafter"/>
</dbReference>
<keyword evidence="7" id="KW-0067">ATP-binding</keyword>
<dbReference type="PANTHER" id="PTHR18934">
    <property type="entry name" value="ATP-DEPENDENT RNA HELICASE"/>
    <property type="match status" value="1"/>
</dbReference>
<reference evidence="12" key="2">
    <citation type="submission" date="2022-10" db="EMBL/GenBank/DDBJ databases">
        <authorList>
            <consortium name="ENA_rothamsted_submissions"/>
            <consortium name="culmorum"/>
            <person name="King R."/>
        </authorList>
    </citation>
    <scope>NUCLEOTIDE SEQUENCE</scope>
</reference>
<evidence type="ECO:0000256" key="8">
    <source>
        <dbReference type="ARBA" id="ARBA00023187"/>
    </source>
</evidence>
<dbReference type="Proteomes" id="UP001153620">
    <property type="component" value="Chromosome 3"/>
</dbReference>
<evidence type="ECO:0000256" key="3">
    <source>
        <dbReference type="ARBA" id="ARBA00022664"/>
    </source>
</evidence>
<dbReference type="PROSITE" id="PS51192">
    <property type="entry name" value="HELICASE_ATP_BIND_1"/>
    <property type="match status" value="1"/>
</dbReference>
<evidence type="ECO:0000256" key="1">
    <source>
        <dbReference type="ARBA" id="ARBA00008792"/>
    </source>
</evidence>
<dbReference type="FunFam" id="3.40.50.300:FF:000145">
    <property type="entry name" value="probable ATP-dependent RNA helicase DHX40"/>
    <property type="match status" value="1"/>
</dbReference>
<keyword evidence="5" id="KW-0378">Hydrolase</keyword>
<evidence type="ECO:0000256" key="9">
    <source>
        <dbReference type="ARBA" id="ARBA00047984"/>
    </source>
</evidence>
<evidence type="ECO:0000313" key="12">
    <source>
        <dbReference type="EMBL" id="CAG9807442.1"/>
    </source>
</evidence>
<dbReference type="AlphaFoldDB" id="A0A9N9S1J1"/>
<dbReference type="SMART" id="SM00847">
    <property type="entry name" value="HA2"/>
    <property type="match status" value="1"/>
</dbReference>
<accession>A0A9N9S1J1</accession>
<dbReference type="PROSITE" id="PS00690">
    <property type="entry name" value="DEAH_ATP_HELICASE"/>
    <property type="match status" value="1"/>
</dbReference>
<name>A0A9N9S1J1_9DIPT</name>
<dbReference type="InterPro" id="IPR007502">
    <property type="entry name" value="Helicase-assoc_dom"/>
</dbReference>
<feature type="domain" description="Helicase C-terminal" evidence="11">
    <location>
        <begin position="340"/>
        <end position="521"/>
    </location>
</feature>
<evidence type="ECO:0000256" key="5">
    <source>
        <dbReference type="ARBA" id="ARBA00022801"/>
    </source>
</evidence>
<dbReference type="InterPro" id="IPR002464">
    <property type="entry name" value="DNA/RNA_helicase_DEAH_CS"/>
</dbReference>
<dbReference type="EMBL" id="OU895879">
    <property type="protein sequence ID" value="CAG9807442.1"/>
    <property type="molecule type" value="Genomic_DNA"/>
</dbReference>
<dbReference type="InterPro" id="IPR027417">
    <property type="entry name" value="P-loop_NTPase"/>
</dbReference>
<gene>
    <name evidence="12" type="ORF">CHIRRI_LOCUS10291</name>
</gene>
<dbReference type="GO" id="GO:0003723">
    <property type="term" value="F:RNA binding"/>
    <property type="evidence" value="ECO:0007669"/>
    <property type="project" value="TreeGrafter"/>
</dbReference>
<keyword evidence="6" id="KW-0347">Helicase</keyword>
<reference evidence="12" key="1">
    <citation type="submission" date="2022-01" db="EMBL/GenBank/DDBJ databases">
        <authorList>
            <person name="King R."/>
        </authorList>
    </citation>
    <scope>NUCLEOTIDE SEQUENCE</scope>
</reference>
<dbReference type="InterPro" id="IPR001650">
    <property type="entry name" value="Helicase_C-like"/>
</dbReference>
<evidence type="ECO:0000259" key="11">
    <source>
        <dbReference type="PROSITE" id="PS51194"/>
    </source>
</evidence>
<dbReference type="GO" id="GO:0003724">
    <property type="term" value="F:RNA helicase activity"/>
    <property type="evidence" value="ECO:0007669"/>
    <property type="project" value="UniProtKB-EC"/>
</dbReference>
<dbReference type="GO" id="GO:0000390">
    <property type="term" value="P:spliceosomal complex disassembly"/>
    <property type="evidence" value="ECO:0007669"/>
    <property type="project" value="TreeGrafter"/>
</dbReference>
<keyword evidence="13" id="KW-1185">Reference proteome</keyword>
<evidence type="ECO:0000259" key="10">
    <source>
        <dbReference type="PROSITE" id="PS51192"/>
    </source>
</evidence>
<dbReference type="GO" id="GO:0003006">
    <property type="term" value="P:developmental process involved in reproduction"/>
    <property type="evidence" value="ECO:0007669"/>
    <property type="project" value="UniProtKB-ARBA"/>
</dbReference>
<comment type="catalytic activity">
    <reaction evidence="9">
        <text>ATP + H2O = ADP + phosphate + H(+)</text>
        <dbReference type="Rhea" id="RHEA:13065"/>
        <dbReference type="ChEBI" id="CHEBI:15377"/>
        <dbReference type="ChEBI" id="CHEBI:15378"/>
        <dbReference type="ChEBI" id="CHEBI:30616"/>
        <dbReference type="ChEBI" id="CHEBI:43474"/>
        <dbReference type="ChEBI" id="CHEBI:456216"/>
        <dbReference type="EC" id="3.6.4.13"/>
    </reaction>
</comment>
<dbReference type="Gene3D" id="1.20.120.1080">
    <property type="match status" value="1"/>
</dbReference>
<dbReference type="FunFam" id="3.40.50.300:FF:000578">
    <property type="entry name" value="probable ATP-dependent RNA helicase DHX35"/>
    <property type="match status" value="1"/>
</dbReference>
<keyword evidence="3" id="KW-0507">mRNA processing</keyword>
<keyword evidence="4" id="KW-0547">Nucleotide-binding</keyword>
<sequence length="738" mass="83305">MLHPEVNKLYMGTIPDVNKHGLNVKLNGFSKPFEGFIHNLELMGIVSDANQFLSMTIRNVEQPANKHQCNYENKELKRTIRVASPGRREIAQFTNSRSATKGGFDSSWEKPKQLYHSFEKLSISSVVPKKSPSSINYVKRCKMSIKEQRESLPIFSSREAIIKAVSKNPVTIVIAETGSGKVIDIVALKLTKYILTLSALQPRRFAAVSVATRVANEYGCLVGQEVGYKIRFDDHTNPKTIIKYMTDGILLRECLSDANLDTYSVIILDEAHERSMNADVLFGLLKKAVKRRPKLRIVISSATLDYAKFAKFFDNAKVLQIPGSIFPVETLYYRYPVSDYLNAALSTVLNIQMREPDGDILLFLTGQDEIERACDALEEYVSLNRSRFRLDLIILPMFAALPPDMQSDVLTPAPKESRKVIIATNIAEASVTIDGIKFVVDQGYTKQKINDPKTGMDMLTIIPISQALANQSLGRAGRTAPGKCYRLYSEKAYNEELLPETIPEIQRSNLSQVVLQLKCIGVQNVLEFDFMDPPQKENILMSLKQLFLLGALDRNGLVTEIGQRIAALPIEPNLAKMLLMSVSLKCTDEVITIVAMLSVGSLFYSPFKKSAIANMKKSQFDHAVGDHLRMLNVFKKWEINQYSVEWCKTNFLNEKKLFEALDVRENLMSIMEKYNYEIYSAGYNYERIQMAICTGFFQNIACQPASFLGLRNNSYQTLDKSKCFIHPGSSLFHQAPDW</sequence>
<dbReference type="Pfam" id="PF00271">
    <property type="entry name" value="Helicase_C"/>
    <property type="match status" value="1"/>
</dbReference>
<dbReference type="GO" id="GO:0005524">
    <property type="term" value="F:ATP binding"/>
    <property type="evidence" value="ECO:0007669"/>
    <property type="project" value="UniProtKB-KW"/>
</dbReference>
<dbReference type="FunFam" id="1.20.120.1080:FF:000001">
    <property type="entry name" value="Pre-mRNA-splicing factor ATP-dependent RNA helicase"/>
    <property type="match status" value="1"/>
</dbReference>
<dbReference type="OrthoDB" id="10253254at2759"/>
<dbReference type="SUPFAM" id="SSF52540">
    <property type="entry name" value="P-loop containing nucleoside triphosphate hydrolases"/>
    <property type="match status" value="1"/>
</dbReference>
<dbReference type="Pfam" id="PF21010">
    <property type="entry name" value="HA2_C"/>
    <property type="match status" value="1"/>
</dbReference>
<dbReference type="GO" id="GO:0016787">
    <property type="term" value="F:hydrolase activity"/>
    <property type="evidence" value="ECO:0007669"/>
    <property type="project" value="UniProtKB-KW"/>
</dbReference>
<evidence type="ECO:0000256" key="7">
    <source>
        <dbReference type="ARBA" id="ARBA00022840"/>
    </source>
</evidence>
<dbReference type="PROSITE" id="PS51194">
    <property type="entry name" value="HELICASE_CTER"/>
    <property type="match status" value="1"/>
</dbReference>
<dbReference type="InterPro" id="IPR014001">
    <property type="entry name" value="Helicase_ATP-bd"/>
</dbReference>
<dbReference type="Gene3D" id="3.40.50.300">
    <property type="entry name" value="P-loop containing nucleotide triphosphate hydrolases"/>
    <property type="match status" value="2"/>
</dbReference>
<evidence type="ECO:0000313" key="13">
    <source>
        <dbReference type="Proteomes" id="UP001153620"/>
    </source>
</evidence>
<dbReference type="InterPro" id="IPR048333">
    <property type="entry name" value="HA2_WH"/>
</dbReference>
<evidence type="ECO:0000256" key="4">
    <source>
        <dbReference type="ARBA" id="ARBA00022741"/>
    </source>
</evidence>
<dbReference type="CDD" id="cd18791">
    <property type="entry name" value="SF2_C_RHA"/>
    <property type="match status" value="1"/>
</dbReference>
<dbReference type="SMART" id="SM00487">
    <property type="entry name" value="DEXDc"/>
    <property type="match status" value="1"/>
</dbReference>
<proteinExistence type="inferred from homology"/>
<dbReference type="SMART" id="SM00490">
    <property type="entry name" value="HELICc"/>
    <property type="match status" value="1"/>
</dbReference>
<dbReference type="EC" id="3.6.4.13" evidence="2"/>
<evidence type="ECO:0000256" key="6">
    <source>
        <dbReference type="ARBA" id="ARBA00022806"/>
    </source>
</evidence>
<protein>
    <recommendedName>
        <fullName evidence="2">RNA helicase</fullName>
        <ecNumber evidence="2">3.6.4.13</ecNumber>
    </recommendedName>
</protein>
<dbReference type="PANTHER" id="PTHR18934:SF85">
    <property type="entry name" value="ATP-DEPENDENT RNA HELICASE DHX8"/>
    <property type="match status" value="1"/>
</dbReference>
<comment type="similarity">
    <text evidence="1">Belongs to the DEAD box helicase family. DEAH subfamily.</text>
</comment>
<organism evidence="12 13">
    <name type="scientific">Chironomus riparius</name>
    <dbReference type="NCBI Taxonomy" id="315576"/>
    <lineage>
        <taxon>Eukaryota</taxon>
        <taxon>Metazoa</taxon>
        <taxon>Ecdysozoa</taxon>
        <taxon>Arthropoda</taxon>
        <taxon>Hexapoda</taxon>
        <taxon>Insecta</taxon>
        <taxon>Pterygota</taxon>
        <taxon>Neoptera</taxon>
        <taxon>Endopterygota</taxon>
        <taxon>Diptera</taxon>
        <taxon>Nematocera</taxon>
        <taxon>Chironomoidea</taxon>
        <taxon>Chironomidae</taxon>
        <taxon>Chironominae</taxon>
        <taxon>Chironomus</taxon>
    </lineage>
</organism>
<keyword evidence="8" id="KW-0508">mRNA splicing</keyword>
<evidence type="ECO:0000256" key="2">
    <source>
        <dbReference type="ARBA" id="ARBA00012552"/>
    </source>
</evidence>
<dbReference type="Pfam" id="PF04408">
    <property type="entry name" value="WHD_HA2"/>
    <property type="match status" value="1"/>
</dbReference>
<feature type="domain" description="Helicase ATP-binding" evidence="10">
    <location>
        <begin position="162"/>
        <end position="322"/>
    </location>
</feature>